<dbReference type="RefSeq" id="WP_008525701.1">
    <property type="nucleotide sequence ID" value="NC_021921.1"/>
</dbReference>
<dbReference type="KEGG" id="hti:HTIA_0844"/>
<feature type="transmembrane region" description="Helical" evidence="12">
    <location>
        <begin position="151"/>
        <end position="170"/>
    </location>
</feature>
<feature type="transmembrane region" description="Helical" evidence="12">
    <location>
        <begin position="222"/>
        <end position="243"/>
    </location>
</feature>
<evidence type="ECO:0000256" key="1">
    <source>
        <dbReference type="ARBA" id="ARBA00004651"/>
    </source>
</evidence>
<evidence type="ECO:0000256" key="8">
    <source>
        <dbReference type="ARBA" id="ARBA00022989"/>
    </source>
</evidence>
<keyword evidence="5" id="KW-1003">Cell membrane</keyword>
<evidence type="ECO:0000256" key="4">
    <source>
        <dbReference type="ARBA" id="ARBA00021581"/>
    </source>
</evidence>
<evidence type="ECO:0000313" key="14">
    <source>
        <dbReference type="Proteomes" id="UP000015381"/>
    </source>
</evidence>
<dbReference type="AlphaFoldDB" id="F7PJ19"/>
<comment type="similarity">
    <text evidence="2">Belongs to the UppP family.</text>
</comment>
<keyword evidence="8 12" id="KW-1133">Transmembrane helix</keyword>
<dbReference type="EC" id="3.6.1.27" evidence="3"/>
<evidence type="ECO:0000256" key="2">
    <source>
        <dbReference type="ARBA" id="ARBA00010621"/>
    </source>
</evidence>
<dbReference type="PANTHER" id="PTHR30622:SF2">
    <property type="entry name" value="UNDECAPRENYL-DIPHOSPHATASE"/>
    <property type="match status" value="1"/>
</dbReference>
<dbReference type="InterPro" id="IPR003824">
    <property type="entry name" value="UppP"/>
</dbReference>
<dbReference type="Proteomes" id="UP000015381">
    <property type="component" value="Chromosome I"/>
</dbReference>
<sequence>MDETLLAALLGALQGALEWLPVSSEGALALARTAVGDTALEATQFALFLHVGTAMAATVYYRADIRALLGDVREWRPEAAFAPAGADLSFVVLAMATSFAAGGIAYLSLEELVSALSGGAFVALIGALLVVTGLIQYVAEGSGGRRDDPDAVDAVLVGALQGLAILPGVSRSGTTVSALLLRGHDGEGSLRLSFLLSIPAALAAGVLVLVETGLPGIEPVAAVVALAVSAIVGYLTVGTLVALVRRLAFWAVCTAFGLLAVASGLAIGLL</sequence>
<feature type="transmembrane region" description="Helical" evidence="12">
    <location>
        <begin position="115"/>
        <end position="139"/>
    </location>
</feature>
<dbReference type="HOGENOM" id="CLU_060296_1_2_2"/>
<dbReference type="GO" id="GO:0050380">
    <property type="term" value="F:undecaprenyl-diphosphatase activity"/>
    <property type="evidence" value="ECO:0007669"/>
    <property type="project" value="UniProtKB-EC"/>
</dbReference>
<feature type="transmembrane region" description="Helical" evidence="12">
    <location>
        <begin position="190"/>
        <end position="210"/>
    </location>
</feature>
<comment type="catalytic activity">
    <reaction evidence="11">
        <text>di-trans,octa-cis-undecaprenyl diphosphate + H2O = di-trans,octa-cis-undecaprenyl phosphate + phosphate + H(+)</text>
        <dbReference type="Rhea" id="RHEA:28094"/>
        <dbReference type="ChEBI" id="CHEBI:15377"/>
        <dbReference type="ChEBI" id="CHEBI:15378"/>
        <dbReference type="ChEBI" id="CHEBI:43474"/>
        <dbReference type="ChEBI" id="CHEBI:58405"/>
        <dbReference type="ChEBI" id="CHEBI:60392"/>
        <dbReference type="EC" id="3.6.1.27"/>
    </reaction>
</comment>
<evidence type="ECO:0000256" key="7">
    <source>
        <dbReference type="ARBA" id="ARBA00022801"/>
    </source>
</evidence>
<proteinExistence type="inferred from homology"/>
<dbReference type="GeneID" id="23797820"/>
<evidence type="ECO:0000256" key="9">
    <source>
        <dbReference type="ARBA" id="ARBA00023136"/>
    </source>
</evidence>
<evidence type="ECO:0000256" key="3">
    <source>
        <dbReference type="ARBA" id="ARBA00012374"/>
    </source>
</evidence>
<reference evidence="13 14" key="1">
    <citation type="journal article" date="2014" name="Environ. Microbiol.">
        <title>Halorhabdus tiamatea: proteogenomics and glycosidase activity measurements identify the first cultivated euryarchaeon from a deep-sea anoxic brine lake as potential polysaccharide degrader.</title>
        <authorList>
            <person name="Werner J."/>
            <person name="Ferrer M."/>
            <person name="Michel G."/>
            <person name="Mann A.J."/>
            <person name="Huang S."/>
            <person name="Juarez S."/>
            <person name="Ciordia S."/>
            <person name="Albar J.P."/>
            <person name="Alcaide M."/>
            <person name="La Cono V."/>
            <person name="Yakimov M.M."/>
            <person name="Antunes A."/>
            <person name="Taborda M."/>
            <person name="Da Costa M.S."/>
            <person name="Amann R.I."/>
            <person name="Gloeckner F.O."/>
            <person name="Golyshina O.V."/>
            <person name="Golyshin P.N."/>
            <person name="Teeling H."/>
        </authorList>
    </citation>
    <scope>NUCLEOTIDE SEQUENCE [LARGE SCALE GENOMIC DNA]</scope>
    <source>
        <strain evidence="14">SARL4B</strain>
    </source>
</reference>
<dbReference type="PANTHER" id="PTHR30622">
    <property type="entry name" value="UNDECAPRENYL-DIPHOSPHATASE"/>
    <property type="match status" value="1"/>
</dbReference>
<dbReference type="GO" id="GO:0005886">
    <property type="term" value="C:plasma membrane"/>
    <property type="evidence" value="ECO:0007669"/>
    <property type="project" value="UniProtKB-SubCell"/>
</dbReference>
<evidence type="ECO:0000256" key="12">
    <source>
        <dbReference type="SAM" id="Phobius"/>
    </source>
</evidence>
<accession>F7PJ19</accession>
<keyword evidence="9 12" id="KW-0472">Membrane</keyword>
<feature type="transmembrane region" description="Helical" evidence="12">
    <location>
        <begin position="84"/>
        <end position="109"/>
    </location>
</feature>
<protein>
    <recommendedName>
        <fullName evidence="4">Undecaprenyl-diphosphatase</fullName>
        <ecNumber evidence="3">3.6.1.27</ecNumber>
    </recommendedName>
    <alternativeName>
        <fullName evidence="10">Undecaprenyl pyrophosphate phosphatase</fullName>
    </alternativeName>
</protein>
<feature type="transmembrane region" description="Helical" evidence="12">
    <location>
        <begin position="249"/>
        <end position="269"/>
    </location>
</feature>
<gene>
    <name evidence="13" type="ORF">HTIA_0844</name>
</gene>
<dbReference type="Pfam" id="PF02673">
    <property type="entry name" value="BacA"/>
    <property type="match status" value="1"/>
</dbReference>
<organism evidence="13 14">
    <name type="scientific">Halorhabdus tiamatea SARL4B</name>
    <dbReference type="NCBI Taxonomy" id="1033806"/>
    <lineage>
        <taxon>Archaea</taxon>
        <taxon>Methanobacteriati</taxon>
        <taxon>Methanobacteriota</taxon>
        <taxon>Stenosarchaea group</taxon>
        <taxon>Halobacteria</taxon>
        <taxon>Halobacteriales</taxon>
        <taxon>Haloarculaceae</taxon>
        <taxon>Halorhabdus</taxon>
    </lineage>
</organism>
<keyword evidence="14" id="KW-1185">Reference proteome</keyword>
<evidence type="ECO:0000256" key="10">
    <source>
        <dbReference type="ARBA" id="ARBA00032707"/>
    </source>
</evidence>
<evidence type="ECO:0000313" key="13">
    <source>
        <dbReference type="EMBL" id="CCQ32984.1"/>
    </source>
</evidence>
<keyword evidence="7" id="KW-0378">Hydrolase</keyword>
<keyword evidence="6 12" id="KW-0812">Transmembrane</keyword>
<evidence type="ECO:0000256" key="6">
    <source>
        <dbReference type="ARBA" id="ARBA00022692"/>
    </source>
</evidence>
<evidence type="ECO:0000256" key="11">
    <source>
        <dbReference type="ARBA" id="ARBA00047594"/>
    </source>
</evidence>
<evidence type="ECO:0000256" key="5">
    <source>
        <dbReference type="ARBA" id="ARBA00022475"/>
    </source>
</evidence>
<dbReference type="OrthoDB" id="65864at2157"/>
<dbReference type="EMBL" id="HF571520">
    <property type="protein sequence ID" value="CCQ32984.1"/>
    <property type="molecule type" value="Genomic_DNA"/>
</dbReference>
<dbReference type="PATRIC" id="fig|1033806.12.peg.837"/>
<comment type="subcellular location">
    <subcellularLocation>
        <location evidence="1">Cell membrane</location>
        <topology evidence="1">Multi-pass membrane protein</topology>
    </subcellularLocation>
</comment>
<name>F7PJ19_9EURY</name>